<gene>
    <name evidence="6" type="ORF">HEK616_31890</name>
</gene>
<keyword evidence="3" id="KW-0443">Lipid metabolism</keyword>
<dbReference type="Gene3D" id="3.40.50.1820">
    <property type="entry name" value="alpha/beta hydrolase"/>
    <property type="match status" value="1"/>
</dbReference>
<dbReference type="PANTHER" id="PTHR10272">
    <property type="entry name" value="PLATELET-ACTIVATING FACTOR ACETYLHYDROLASE"/>
    <property type="match status" value="1"/>
</dbReference>
<reference evidence="6" key="1">
    <citation type="submission" date="2022-06" db="EMBL/GenBank/DDBJ databases">
        <title>Complete genome sequence of Streptomyces nigrescens HEK616.</title>
        <authorList>
            <person name="Asamizu S."/>
            <person name="Onaka H."/>
        </authorList>
    </citation>
    <scope>NUCLEOTIDE SEQUENCE</scope>
    <source>
        <strain evidence="6">HEK616</strain>
    </source>
</reference>
<evidence type="ECO:0000256" key="4">
    <source>
        <dbReference type="SAM" id="MobiDB-lite"/>
    </source>
</evidence>
<feature type="signal peptide" evidence="5">
    <location>
        <begin position="1"/>
        <end position="40"/>
    </location>
</feature>
<evidence type="ECO:0000256" key="3">
    <source>
        <dbReference type="ARBA" id="ARBA00023098"/>
    </source>
</evidence>
<dbReference type="PANTHER" id="PTHR10272:SF0">
    <property type="entry name" value="PLATELET-ACTIVATING FACTOR ACETYLHYDROLASE"/>
    <property type="match status" value="1"/>
</dbReference>
<keyword evidence="1" id="KW-0378">Hydrolase</keyword>
<dbReference type="Proteomes" id="UP001059597">
    <property type="component" value="Chromosome"/>
</dbReference>
<evidence type="ECO:0000313" key="7">
    <source>
        <dbReference type="Proteomes" id="UP001059597"/>
    </source>
</evidence>
<evidence type="ECO:0000256" key="1">
    <source>
        <dbReference type="ARBA" id="ARBA00022801"/>
    </source>
</evidence>
<keyword evidence="7" id="KW-1185">Reference proteome</keyword>
<evidence type="ECO:0000256" key="5">
    <source>
        <dbReference type="SAM" id="SignalP"/>
    </source>
</evidence>
<organism evidence="6 7">
    <name type="scientific">Streptomyces nigrescens</name>
    <dbReference type="NCBI Taxonomy" id="1920"/>
    <lineage>
        <taxon>Bacteria</taxon>
        <taxon>Bacillati</taxon>
        <taxon>Actinomycetota</taxon>
        <taxon>Actinomycetes</taxon>
        <taxon>Kitasatosporales</taxon>
        <taxon>Streptomycetaceae</taxon>
        <taxon>Streptomyces</taxon>
    </lineage>
</organism>
<accession>A0ABM7ZU82</accession>
<dbReference type="EMBL" id="AP026073">
    <property type="protein sequence ID" value="BDM69702.1"/>
    <property type="molecule type" value="Genomic_DNA"/>
</dbReference>
<evidence type="ECO:0000256" key="2">
    <source>
        <dbReference type="ARBA" id="ARBA00022963"/>
    </source>
</evidence>
<sequence length="434" mass="46482">MEGLPMKHARRRQSRLRARVAGTTGLLTLALGAGVAPATAAEKTTSAPLATAASLDTAPSSDTAAALDPAPVPGQLTLPAPTGRHRVGTVDLHLRDTSRVDPWVPGNQPRELMVSVWYPATDTDRYPAAPWLQPAAAAHYLARAQVPPGSVTLPTTAGHLGAPVDRGAGKLPVLLYSTGLHSPRAMGTALAQDLASRGYMVVTIDHTHDASEVEFPGGRVEVNTMPPGSHSSDTIAVRAADTHFVINQLASLARGHNPDVDHQPLPHGLSKAVNMNRIGMFGASLGGGAVPAAMHADSRIDAGANLDGQFFGPSTNQPLKRPFLLFSSQNHNRNTDRSWAKFWDHLHGERLDLKLLGSAHNSFVDNQVLLPQAAGAFRLTPEQLVQILGTIDPNRSIAVQRTYLAAFFDKHLRHRQSPLLDGPSRRFPEIHFVR</sequence>
<feature type="region of interest" description="Disordered" evidence="4">
    <location>
        <begin position="60"/>
        <end position="84"/>
    </location>
</feature>
<proteinExistence type="predicted"/>
<name>A0ABM7ZU82_STRNI</name>
<evidence type="ECO:0000313" key="6">
    <source>
        <dbReference type="EMBL" id="BDM69702.1"/>
    </source>
</evidence>
<dbReference type="Pfam" id="PF03403">
    <property type="entry name" value="PAF-AH_p_II"/>
    <property type="match status" value="2"/>
</dbReference>
<keyword evidence="5" id="KW-0732">Signal</keyword>
<keyword evidence="2" id="KW-0442">Lipid degradation</keyword>
<feature type="compositionally biased region" description="Low complexity" evidence="4">
    <location>
        <begin position="60"/>
        <end position="69"/>
    </location>
</feature>
<dbReference type="InterPro" id="IPR029058">
    <property type="entry name" value="AB_hydrolase_fold"/>
</dbReference>
<protein>
    <submittedName>
        <fullName evidence="6">Lipase</fullName>
    </submittedName>
</protein>
<feature type="chain" id="PRO_5047397157" evidence="5">
    <location>
        <begin position="41"/>
        <end position="434"/>
    </location>
</feature>
<dbReference type="SUPFAM" id="SSF53474">
    <property type="entry name" value="alpha/beta-Hydrolases"/>
    <property type="match status" value="1"/>
</dbReference>